<keyword evidence="2" id="KW-1185">Reference proteome</keyword>
<accession>A0AAF3J4Q2</accession>
<feature type="signal peptide" evidence="1">
    <location>
        <begin position="1"/>
        <end position="24"/>
    </location>
</feature>
<evidence type="ECO:0000313" key="3">
    <source>
        <dbReference type="WBParaSite" id="MBELARI_LOCUS16040"/>
    </source>
</evidence>
<sequence>MIDKLCLSLFFGAFFGVFLTSCNGQAETSNQRPFPLNLIPYPASQQNCDSCVTVMEVIRQNNDMKAWQLTDTVYQTCMKTSLRNLEDFCQTVVADIAGYQTQIQNGFTDQRLCELPMPDCKNFWPAVPEIN</sequence>
<dbReference type="PROSITE" id="PS51257">
    <property type="entry name" value="PROKAR_LIPOPROTEIN"/>
    <property type="match status" value="1"/>
</dbReference>
<organism evidence="2 3">
    <name type="scientific">Mesorhabditis belari</name>
    <dbReference type="NCBI Taxonomy" id="2138241"/>
    <lineage>
        <taxon>Eukaryota</taxon>
        <taxon>Metazoa</taxon>
        <taxon>Ecdysozoa</taxon>
        <taxon>Nematoda</taxon>
        <taxon>Chromadorea</taxon>
        <taxon>Rhabditida</taxon>
        <taxon>Rhabditina</taxon>
        <taxon>Rhabditomorpha</taxon>
        <taxon>Rhabditoidea</taxon>
        <taxon>Rhabditidae</taxon>
        <taxon>Mesorhabditinae</taxon>
        <taxon>Mesorhabditis</taxon>
    </lineage>
</organism>
<dbReference type="Proteomes" id="UP000887575">
    <property type="component" value="Unassembled WGS sequence"/>
</dbReference>
<reference evidence="3" key="1">
    <citation type="submission" date="2024-02" db="UniProtKB">
        <authorList>
            <consortium name="WormBaseParasite"/>
        </authorList>
    </citation>
    <scope>IDENTIFICATION</scope>
</reference>
<keyword evidence="1" id="KW-0732">Signal</keyword>
<feature type="chain" id="PRO_5042052961" description="Saposin B-type domain-containing protein" evidence="1">
    <location>
        <begin position="25"/>
        <end position="131"/>
    </location>
</feature>
<evidence type="ECO:0008006" key="4">
    <source>
        <dbReference type="Google" id="ProtNLM"/>
    </source>
</evidence>
<name>A0AAF3J4Q2_9BILA</name>
<evidence type="ECO:0000256" key="1">
    <source>
        <dbReference type="SAM" id="SignalP"/>
    </source>
</evidence>
<proteinExistence type="predicted"/>
<dbReference type="WBParaSite" id="MBELARI_LOCUS16040">
    <property type="protein sequence ID" value="MBELARI_LOCUS16040"/>
    <property type="gene ID" value="MBELARI_LOCUS16040"/>
</dbReference>
<dbReference type="AlphaFoldDB" id="A0AAF3J4Q2"/>
<protein>
    <recommendedName>
        <fullName evidence="4">Saposin B-type domain-containing protein</fullName>
    </recommendedName>
</protein>
<evidence type="ECO:0000313" key="2">
    <source>
        <dbReference type="Proteomes" id="UP000887575"/>
    </source>
</evidence>